<proteinExistence type="predicted"/>
<sequence length="315" mass="33741">MSRFAESRVARGFVNSWRSHLLVTLSGNDEGRPAWVGTMEKGDDAGFFGPGSASWAVHGGMATMVAGIRALLMQTLHPGAMAGVHDWSRYREDPLGRLSGTIQWLVTVTFAATEQAEQESGRVGKFHARVAGRYVDARGVEREYSAGDPELLSWVHVVFTDAFLASHRLWGGPIPGGADAYVREWATAGELVGVQGAPRSDAELSAQLKAFSDAGVLMGGDRVAEAVRFIRKPPLRRGMLPFYRIMFAGAVASIPVEYRRMLGLRRSPFPVVWATGAVLGLVRVLLGASSTSEDAARARISRLESAGSVAGSTGA</sequence>
<dbReference type="AlphaFoldDB" id="A0A1B1BLI7"/>
<gene>
    <name evidence="2" type="ORF">PA27867_2427</name>
</gene>
<dbReference type="Proteomes" id="UP000092582">
    <property type="component" value="Chromosome 1"/>
</dbReference>
<evidence type="ECO:0000313" key="3">
    <source>
        <dbReference type="Proteomes" id="UP000092582"/>
    </source>
</evidence>
<dbReference type="EMBL" id="CP016282">
    <property type="protein sequence ID" value="ANP73376.1"/>
    <property type="molecule type" value="Genomic_DNA"/>
</dbReference>
<keyword evidence="3" id="KW-1185">Reference proteome</keyword>
<dbReference type="InterPro" id="IPR018713">
    <property type="entry name" value="MPAB/Lcp_cat_dom"/>
</dbReference>
<feature type="domain" description="ER-bound oxygenase mpaB/mpaB'/Rubber oxygenase catalytic" evidence="1">
    <location>
        <begin position="55"/>
        <end position="273"/>
    </location>
</feature>
<evidence type="ECO:0000313" key="2">
    <source>
        <dbReference type="EMBL" id="ANP73376.1"/>
    </source>
</evidence>
<dbReference type="KEGG" id="cart:PA27867_2427"/>
<dbReference type="OrthoDB" id="108890at2"/>
<accession>A0A1B1BLI7</accession>
<dbReference type="PANTHER" id="PTHR36151:SF3">
    <property type="entry name" value="ER-BOUND OXYGENASE MPAB_MPAB'_RUBBER OXYGENASE CATALYTIC DOMAIN-CONTAINING PROTEIN"/>
    <property type="match status" value="1"/>
</dbReference>
<protein>
    <recommendedName>
        <fullName evidence="1">ER-bound oxygenase mpaB/mpaB'/Rubber oxygenase catalytic domain-containing protein</fullName>
    </recommendedName>
</protein>
<dbReference type="RefSeq" id="WP_066596717.1">
    <property type="nucleotide sequence ID" value="NZ_CP016282.1"/>
</dbReference>
<dbReference type="Pfam" id="PF09995">
    <property type="entry name" value="MPAB_Lcp_cat"/>
    <property type="match status" value="1"/>
</dbReference>
<evidence type="ECO:0000259" key="1">
    <source>
        <dbReference type="Pfam" id="PF09995"/>
    </source>
</evidence>
<dbReference type="PATRIC" id="fig|670052.7.peg.2493"/>
<name>A0A1B1BLI7_9MICO</name>
<dbReference type="PANTHER" id="PTHR36151">
    <property type="entry name" value="BLR2777 PROTEIN"/>
    <property type="match status" value="1"/>
</dbReference>
<reference evidence="2 3" key="1">
    <citation type="submission" date="2016-06" db="EMBL/GenBank/DDBJ databases">
        <title>Genome sequencing of Cryobacterium arcticum PAMC 27867.</title>
        <authorList>
            <person name="Lee J."/>
            <person name="Kim O.-S."/>
        </authorList>
    </citation>
    <scope>NUCLEOTIDE SEQUENCE [LARGE SCALE GENOMIC DNA]</scope>
    <source>
        <strain evidence="2 3">PAMC 27867</strain>
    </source>
</reference>
<organism evidence="2 3">
    <name type="scientific">Cryobacterium arcticum</name>
    <dbReference type="NCBI Taxonomy" id="670052"/>
    <lineage>
        <taxon>Bacteria</taxon>
        <taxon>Bacillati</taxon>
        <taxon>Actinomycetota</taxon>
        <taxon>Actinomycetes</taxon>
        <taxon>Micrococcales</taxon>
        <taxon>Microbacteriaceae</taxon>
        <taxon>Cryobacterium</taxon>
    </lineage>
</organism>
<dbReference type="GO" id="GO:0016491">
    <property type="term" value="F:oxidoreductase activity"/>
    <property type="evidence" value="ECO:0007669"/>
    <property type="project" value="InterPro"/>
</dbReference>